<dbReference type="GO" id="GO:0005506">
    <property type="term" value="F:iron ion binding"/>
    <property type="evidence" value="ECO:0007669"/>
    <property type="project" value="UniProtKB-ARBA"/>
</dbReference>
<dbReference type="OrthoDB" id="2553118at2"/>
<dbReference type="Gene3D" id="2.60.120.620">
    <property type="entry name" value="q2cbj1_9rhob like domain"/>
    <property type="match status" value="1"/>
</dbReference>
<dbReference type="RefSeq" id="WP_013045151.1">
    <property type="nucleotide sequence ID" value="NC_014010.1"/>
</dbReference>
<name>D5BQ23_PUNMI</name>
<sequence>MDWVRAKAEYDRDGFYVIDNLLRPDEIDDLLAETAQICRGKRGAVRGIAENKHLLGDNLDDNDILSRVLTIQFPHKASPMIRDNYIAHPRIAEALSYLIGPNVKAMQSMLFIKPSGKPGQAWHQDEHFIPTRDCSLTGLWIALDDATVENGCLWVRPGSHKDRVIYDTAPHGSSDFDEGNQLVGTPDDADAGVPVEVKRGSAIVFNGYLHHRSLPNKAEKGTFRRSLVNHYMSANSLLPWDWDGRIAPTRDMRDIMLVCGVDPYAWKGTEDITFAFLRAETADNNDPNRDTQKKVF</sequence>
<dbReference type="AlphaFoldDB" id="D5BQ23"/>
<dbReference type="EC" id="1.14.11.18" evidence="2"/>
<dbReference type="InterPro" id="IPR008775">
    <property type="entry name" value="Phytyl_CoA_dOase-like"/>
</dbReference>
<dbReference type="EMBL" id="CP001751">
    <property type="protein sequence ID" value="ADE38521.1"/>
    <property type="molecule type" value="Genomic_DNA"/>
</dbReference>
<dbReference type="eggNOG" id="COG5285">
    <property type="taxonomic scope" value="Bacteria"/>
</dbReference>
<dbReference type="KEGG" id="apb:SAR116_0278"/>
<evidence type="ECO:0000313" key="3">
    <source>
        <dbReference type="Proteomes" id="UP000007460"/>
    </source>
</evidence>
<proteinExistence type="predicted"/>
<keyword evidence="3" id="KW-1185">Reference proteome</keyword>
<dbReference type="PANTHER" id="PTHR20883:SF48">
    <property type="entry name" value="ECTOINE DIOXYGENASE"/>
    <property type="match status" value="1"/>
</dbReference>
<dbReference type="SUPFAM" id="SSF51197">
    <property type="entry name" value="Clavaminate synthase-like"/>
    <property type="match status" value="1"/>
</dbReference>
<dbReference type="Proteomes" id="UP000007460">
    <property type="component" value="Chromosome"/>
</dbReference>
<dbReference type="STRING" id="488538.SAR116_0278"/>
<keyword evidence="2" id="KW-0560">Oxidoreductase</keyword>
<dbReference type="GO" id="GO:0048244">
    <property type="term" value="F:phytanoyl-CoA dioxygenase activity"/>
    <property type="evidence" value="ECO:0007669"/>
    <property type="project" value="UniProtKB-EC"/>
</dbReference>
<comment type="cofactor">
    <cofactor evidence="1">
        <name>Fe(2+)</name>
        <dbReference type="ChEBI" id="CHEBI:29033"/>
    </cofactor>
</comment>
<gene>
    <name evidence="2" type="ordered locus">SAR116_0278</name>
</gene>
<evidence type="ECO:0000256" key="1">
    <source>
        <dbReference type="ARBA" id="ARBA00001954"/>
    </source>
</evidence>
<organism evidence="2 3">
    <name type="scientific">Puniceispirillum marinum (strain IMCC1322)</name>
    <dbReference type="NCBI Taxonomy" id="488538"/>
    <lineage>
        <taxon>Bacteria</taxon>
        <taxon>Pseudomonadati</taxon>
        <taxon>Pseudomonadota</taxon>
        <taxon>Alphaproteobacteria</taxon>
        <taxon>Candidatus Puniceispirillales</taxon>
        <taxon>Candidatus Puniceispirillaceae</taxon>
        <taxon>Candidatus Puniceispirillum</taxon>
    </lineage>
</organism>
<protein>
    <submittedName>
        <fullName evidence="2">Protein involved in biosynthesis of mitomycin antibiotics/polyketide fumonisin</fullName>
        <ecNumber evidence="2">1.14.11.18</ecNumber>
    </submittedName>
</protein>
<dbReference type="PANTHER" id="PTHR20883">
    <property type="entry name" value="PHYTANOYL-COA DIOXYGENASE DOMAIN CONTAINING 1"/>
    <property type="match status" value="1"/>
</dbReference>
<accession>D5BQ23</accession>
<dbReference type="HOGENOM" id="CLU_048953_6_0_5"/>
<dbReference type="Pfam" id="PF05721">
    <property type="entry name" value="PhyH"/>
    <property type="match status" value="1"/>
</dbReference>
<reference evidence="2 3" key="1">
    <citation type="journal article" date="2010" name="J. Bacteriol.">
        <title>Complete genome sequence of "Candidatus Puniceispirillum marinum" IMCC1322, a representative of the SAR116 clade in the Alphaproteobacteria.</title>
        <authorList>
            <person name="Oh H.M."/>
            <person name="Kwon K.K."/>
            <person name="Kang I."/>
            <person name="Kang S.G."/>
            <person name="Lee J.H."/>
            <person name="Kim S.J."/>
            <person name="Cho J.C."/>
        </authorList>
    </citation>
    <scope>NUCLEOTIDE SEQUENCE [LARGE SCALE GENOMIC DNA]</scope>
    <source>
        <strain evidence="2 3">IMCC1322</strain>
    </source>
</reference>
<evidence type="ECO:0000313" key="2">
    <source>
        <dbReference type="EMBL" id="ADE38521.1"/>
    </source>
</evidence>